<accession>A0AAD9N1S8</accession>
<dbReference type="Proteomes" id="UP001208570">
    <property type="component" value="Unassembled WGS sequence"/>
</dbReference>
<reference evidence="1" key="1">
    <citation type="journal article" date="2023" name="Mol. Biol. Evol.">
        <title>Third-Generation Sequencing Reveals the Adaptive Role of the Epigenome in Three Deep-Sea Polychaetes.</title>
        <authorList>
            <person name="Perez M."/>
            <person name="Aroh O."/>
            <person name="Sun Y."/>
            <person name="Lan Y."/>
            <person name="Juniper S.K."/>
            <person name="Young C.R."/>
            <person name="Angers B."/>
            <person name="Qian P.Y."/>
        </authorList>
    </citation>
    <scope>NUCLEOTIDE SEQUENCE</scope>
    <source>
        <strain evidence="1">P08H-3</strain>
    </source>
</reference>
<comment type="caution">
    <text evidence="1">The sequence shown here is derived from an EMBL/GenBank/DDBJ whole genome shotgun (WGS) entry which is preliminary data.</text>
</comment>
<dbReference type="EMBL" id="JAODUP010000279">
    <property type="protein sequence ID" value="KAK2153997.1"/>
    <property type="molecule type" value="Genomic_DNA"/>
</dbReference>
<keyword evidence="2" id="KW-1185">Reference proteome</keyword>
<gene>
    <name evidence="1" type="ORF">LSH36_279g00056</name>
</gene>
<evidence type="ECO:0000313" key="2">
    <source>
        <dbReference type="Proteomes" id="UP001208570"/>
    </source>
</evidence>
<evidence type="ECO:0000313" key="1">
    <source>
        <dbReference type="EMBL" id="KAK2153997.1"/>
    </source>
</evidence>
<protein>
    <submittedName>
        <fullName evidence="1">Uncharacterized protein</fullName>
    </submittedName>
</protein>
<dbReference type="AlphaFoldDB" id="A0AAD9N1S8"/>
<sequence>MYIFPVSAPATVVPNTIKVSPDRGPRAGGTNLTLFTLADITIYIDVVTLKITAEIYKYCNVLLSLSSNNSSFAEMPLT</sequence>
<organism evidence="1 2">
    <name type="scientific">Paralvinella palmiformis</name>
    <dbReference type="NCBI Taxonomy" id="53620"/>
    <lineage>
        <taxon>Eukaryota</taxon>
        <taxon>Metazoa</taxon>
        <taxon>Spiralia</taxon>
        <taxon>Lophotrochozoa</taxon>
        <taxon>Annelida</taxon>
        <taxon>Polychaeta</taxon>
        <taxon>Sedentaria</taxon>
        <taxon>Canalipalpata</taxon>
        <taxon>Terebellida</taxon>
        <taxon>Terebelliformia</taxon>
        <taxon>Alvinellidae</taxon>
        <taxon>Paralvinella</taxon>
    </lineage>
</organism>
<proteinExistence type="predicted"/>
<name>A0AAD9N1S8_9ANNE</name>